<dbReference type="PROSITE" id="PS51462">
    <property type="entry name" value="NUDIX"/>
    <property type="match status" value="1"/>
</dbReference>
<gene>
    <name evidence="4" type="ORF">SS7213T_08257</name>
</gene>
<dbReference type="InterPro" id="IPR000086">
    <property type="entry name" value="NUDIX_hydrolase_dom"/>
</dbReference>
<dbReference type="InterPro" id="IPR020084">
    <property type="entry name" value="NUDIX_hydrolase_CS"/>
</dbReference>
<dbReference type="EMBL" id="AEUN01000448">
    <property type="protein sequence ID" value="EHJ07642.1"/>
    <property type="molecule type" value="Genomic_DNA"/>
</dbReference>
<reference evidence="4 5" key="1">
    <citation type="journal article" date="2012" name="BMC Genomics">
        <title>Comparative genomic analysis of the genus Staphylococcus including Staphylococcus aureus and its newly described sister species Staphylococcus simiae.</title>
        <authorList>
            <person name="Suzuki H."/>
            <person name="Lefebure T."/>
            <person name="Pavinski Bitar P."/>
            <person name="Stanhope M.J."/>
        </authorList>
    </citation>
    <scope>NUCLEOTIDE SEQUENCE [LARGE SCALE GENOMIC DNA]</scope>
    <source>
        <strain evidence="4 5">CCM 7213</strain>
    </source>
</reference>
<dbReference type="GO" id="GO:0016787">
    <property type="term" value="F:hydrolase activity"/>
    <property type="evidence" value="ECO:0007669"/>
    <property type="project" value="UniProtKB-KW"/>
</dbReference>
<dbReference type="Proteomes" id="UP000005413">
    <property type="component" value="Unassembled WGS sequence"/>
</dbReference>
<protein>
    <submittedName>
        <fullName evidence="4">MutT domain-containing protein</fullName>
    </submittedName>
</protein>
<comment type="cofactor">
    <cofactor evidence="1">
        <name>Mg(2+)</name>
        <dbReference type="ChEBI" id="CHEBI:18420"/>
    </cofactor>
</comment>
<feature type="domain" description="Nudix hydrolase" evidence="3">
    <location>
        <begin position="1"/>
        <end position="127"/>
    </location>
</feature>
<organism evidence="4 5">
    <name type="scientific">Staphylococcus simiae CCM 7213 = CCUG 51256</name>
    <dbReference type="NCBI Taxonomy" id="911238"/>
    <lineage>
        <taxon>Bacteria</taxon>
        <taxon>Bacillati</taxon>
        <taxon>Bacillota</taxon>
        <taxon>Bacilli</taxon>
        <taxon>Bacillales</taxon>
        <taxon>Staphylococcaceae</taxon>
        <taxon>Staphylococcus</taxon>
    </lineage>
</organism>
<dbReference type="RefSeq" id="WP_002464349.1">
    <property type="nucleotide sequence ID" value="NZ_AEUN01000448.1"/>
</dbReference>
<proteinExistence type="predicted"/>
<evidence type="ECO:0000313" key="4">
    <source>
        <dbReference type="EMBL" id="EHJ07642.1"/>
    </source>
</evidence>
<dbReference type="PATRIC" id="fig|911238.3.peg.1428"/>
<keyword evidence="2" id="KW-0378">Hydrolase</keyword>
<dbReference type="PROSITE" id="PS00893">
    <property type="entry name" value="NUDIX_BOX"/>
    <property type="match status" value="1"/>
</dbReference>
<evidence type="ECO:0000259" key="3">
    <source>
        <dbReference type="PROSITE" id="PS51462"/>
    </source>
</evidence>
<dbReference type="OrthoDB" id="3532303at2"/>
<evidence type="ECO:0000256" key="2">
    <source>
        <dbReference type="ARBA" id="ARBA00022801"/>
    </source>
</evidence>
<evidence type="ECO:0000313" key="5">
    <source>
        <dbReference type="Proteomes" id="UP000005413"/>
    </source>
</evidence>
<comment type="caution">
    <text evidence="4">The sequence shown here is derived from an EMBL/GenBank/DDBJ whole genome shotgun (WGS) entry which is preliminary data.</text>
</comment>
<dbReference type="AlphaFoldDB" id="G5JJJ4"/>
<dbReference type="Pfam" id="PF00293">
    <property type="entry name" value="NUDIX"/>
    <property type="match status" value="1"/>
</dbReference>
<name>G5JJJ4_9STAP</name>
<dbReference type="InterPro" id="IPR015797">
    <property type="entry name" value="NUDIX_hydrolase-like_dom_sf"/>
</dbReference>
<dbReference type="PANTHER" id="PTHR43046:SF14">
    <property type="entry name" value="MUTT_NUDIX FAMILY PROTEIN"/>
    <property type="match status" value="1"/>
</dbReference>
<evidence type="ECO:0000256" key="1">
    <source>
        <dbReference type="ARBA" id="ARBA00001946"/>
    </source>
</evidence>
<sequence>MIKCVCLVAETKDQILLVQVRHGAKYYFPGGKIEAGEGLVEALIRELDEELNLTLRQEDLEFIGTVVGPAYPQPNTLTELNGFRALIDIDWDDIAINNEITDIKWIDKQNSELIAPAVQQWIAQGIN</sequence>
<dbReference type="SUPFAM" id="SSF55811">
    <property type="entry name" value="Nudix"/>
    <property type="match status" value="1"/>
</dbReference>
<dbReference type="CDD" id="cd04690">
    <property type="entry name" value="NUDIX_Hydrolase"/>
    <property type="match status" value="1"/>
</dbReference>
<accession>G5JJJ4</accession>
<dbReference type="Gene3D" id="3.90.79.10">
    <property type="entry name" value="Nucleoside Triphosphate Pyrophosphohydrolase"/>
    <property type="match status" value="1"/>
</dbReference>
<keyword evidence="5" id="KW-1185">Reference proteome</keyword>
<dbReference type="PANTHER" id="PTHR43046">
    <property type="entry name" value="GDP-MANNOSE MANNOSYL HYDROLASE"/>
    <property type="match status" value="1"/>
</dbReference>